<feature type="coiled-coil region" evidence="1">
    <location>
        <begin position="8"/>
        <end position="35"/>
    </location>
</feature>
<accession>A0A2Z6S506</accession>
<gene>
    <name evidence="3" type="ORF">RclHR1_00350002</name>
</gene>
<evidence type="ECO:0000256" key="2">
    <source>
        <dbReference type="SAM" id="MobiDB-lite"/>
    </source>
</evidence>
<sequence>MQCVRLMCQKMSDEMENLINDCNSMEDIREKAKINNQLERKLLASLKPTKKLLNNIFERQSLKDELFEVFEPATKLEMKNFWELVHIVNDSIIMDDTSQKKVANKISSFLEVYGTNITEAHCPLLQNRKLQNMPNKAEKKCGNGMDFSLTVQFAKNVRTVTFIDLIEYSCEVTFKNILDLSFLSSKRQNNNLDELEAYEESNQIIRKRKILPIDDEEIDEENEDNDKDDNHNQESEKKTGHNNDPIAELFQLVQINAKHTCRSEIKKSYFVAGIFLQVCNLCGTSGDIIQVNDKLPYCHQCYSLPEEKRLMNKKNNNLRSRKKRKI</sequence>
<dbReference type="Proteomes" id="UP000247702">
    <property type="component" value="Unassembled WGS sequence"/>
</dbReference>
<comment type="caution">
    <text evidence="3">The sequence shown here is derived from an EMBL/GenBank/DDBJ whole genome shotgun (WGS) entry which is preliminary data.</text>
</comment>
<name>A0A2Z6S506_9GLOM</name>
<feature type="compositionally biased region" description="Basic and acidic residues" evidence="2">
    <location>
        <begin position="228"/>
        <end position="241"/>
    </location>
</feature>
<feature type="compositionally biased region" description="Acidic residues" evidence="2">
    <location>
        <begin position="215"/>
        <end position="227"/>
    </location>
</feature>
<reference evidence="3 4" key="1">
    <citation type="submission" date="2017-11" db="EMBL/GenBank/DDBJ databases">
        <title>The genome of Rhizophagus clarus HR1 reveals common genetic basis of auxotrophy among arbuscular mycorrhizal fungi.</title>
        <authorList>
            <person name="Kobayashi Y."/>
        </authorList>
    </citation>
    <scope>NUCLEOTIDE SEQUENCE [LARGE SCALE GENOMIC DNA]</scope>
    <source>
        <strain evidence="3 4">HR1</strain>
    </source>
</reference>
<evidence type="ECO:0000256" key="1">
    <source>
        <dbReference type="SAM" id="Coils"/>
    </source>
</evidence>
<keyword evidence="4" id="KW-1185">Reference proteome</keyword>
<dbReference type="AlphaFoldDB" id="A0A2Z6S506"/>
<protein>
    <submittedName>
        <fullName evidence="3">Uncharacterized protein</fullName>
    </submittedName>
</protein>
<feature type="region of interest" description="Disordered" evidence="2">
    <location>
        <begin position="215"/>
        <end position="242"/>
    </location>
</feature>
<keyword evidence="1" id="KW-0175">Coiled coil</keyword>
<dbReference type="EMBL" id="BEXD01002779">
    <property type="protein sequence ID" value="GBB99346.1"/>
    <property type="molecule type" value="Genomic_DNA"/>
</dbReference>
<evidence type="ECO:0000313" key="3">
    <source>
        <dbReference type="EMBL" id="GBB99346.1"/>
    </source>
</evidence>
<organism evidence="3 4">
    <name type="scientific">Rhizophagus clarus</name>
    <dbReference type="NCBI Taxonomy" id="94130"/>
    <lineage>
        <taxon>Eukaryota</taxon>
        <taxon>Fungi</taxon>
        <taxon>Fungi incertae sedis</taxon>
        <taxon>Mucoromycota</taxon>
        <taxon>Glomeromycotina</taxon>
        <taxon>Glomeromycetes</taxon>
        <taxon>Glomerales</taxon>
        <taxon>Glomeraceae</taxon>
        <taxon>Rhizophagus</taxon>
    </lineage>
</organism>
<proteinExistence type="predicted"/>
<evidence type="ECO:0000313" key="4">
    <source>
        <dbReference type="Proteomes" id="UP000247702"/>
    </source>
</evidence>